<evidence type="ECO:0000256" key="3">
    <source>
        <dbReference type="ARBA" id="ARBA00022679"/>
    </source>
</evidence>
<keyword evidence="5" id="KW-0418">Kinase</keyword>
<evidence type="ECO:0000256" key="4">
    <source>
        <dbReference type="ARBA" id="ARBA00022741"/>
    </source>
</evidence>
<evidence type="ECO:0000256" key="10">
    <source>
        <dbReference type="RuleBase" id="RU000304"/>
    </source>
</evidence>
<feature type="domain" description="Protein kinase" evidence="12">
    <location>
        <begin position="54"/>
        <end position="360"/>
    </location>
</feature>
<dbReference type="Gene3D" id="1.10.510.10">
    <property type="entry name" value="Transferase(Phosphotransferase) domain 1"/>
    <property type="match status" value="1"/>
</dbReference>
<dbReference type="InterPro" id="IPR050236">
    <property type="entry name" value="Ser_Thr_kinase_AGC"/>
</dbReference>
<dbReference type="GO" id="GO:0004674">
    <property type="term" value="F:protein serine/threonine kinase activity"/>
    <property type="evidence" value="ECO:0007669"/>
    <property type="project" value="UniProtKB-KW"/>
</dbReference>
<keyword evidence="6 9" id="KW-0067">ATP-binding</keyword>
<dbReference type="InterPro" id="IPR000719">
    <property type="entry name" value="Prot_kinase_dom"/>
</dbReference>
<dbReference type="InterPro" id="IPR008271">
    <property type="entry name" value="Ser/Thr_kinase_AS"/>
</dbReference>
<dbReference type="RefSeq" id="XP_005771904.1">
    <property type="nucleotide sequence ID" value="XM_005771847.1"/>
</dbReference>
<evidence type="ECO:0000259" key="12">
    <source>
        <dbReference type="PROSITE" id="PS50011"/>
    </source>
</evidence>
<dbReference type="Proteomes" id="UP000013827">
    <property type="component" value="Unassembled WGS sequence"/>
</dbReference>
<evidence type="ECO:0000313" key="14">
    <source>
        <dbReference type="Proteomes" id="UP000013827"/>
    </source>
</evidence>
<dbReference type="GeneID" id="17264976"/>
<dbReference type="Gene3D" id="3.30.200.20">
    <property type="entry name" value="Phosphorylase Kinase, domain 1"/>
    <property type="match status" value="1"/>
</dbReference>
<dbReference type="Pfam" id="PF00069">
    <property type="entry name" value="Pkinase"/>
    <property type="match status" value="1"/>
</dbReference>
<feature type="compositionally biased region" description="Pro residues" evidence="11">
    <location>
        <begin position="340"/>
        <end position="349"/>
    </location>
</feature>
<evidence type="ECO:0000256" key="2">
    <source>
        <dbReference type="ARBA" id="ARBA00022527"/>
    </source>
</evidence>
<dbReference type="PROSITE" id="PS00108">
    <property type="entry name" value="PROTEIN_KINASE_ST"/>
    <property type="match status" value="1"/>
</dbReference>
<name>A0A0D3J7J0_EMIH1</name>
<proteinExistence type="inferred from homology"/>
<accession>A0A0D3J7J0</accession>
<reference evidence="13" key="2">
    <citation type="submission" date="2024-10" db="UniProtKB">
        <authorList>
            <consortium name="EnsemblProtists"/>
        </authorList>
    </citation>
    <scope>IDENTIFICATION</scope>
</reference>
<dbReference type="STRING" id="2903.R1DY37"/>
<dbReference type="eggNOG" id="KOG0592">
    <property type="taxonomic scope" value="Eukaryota"/>
</dbReference>
<dbReference type="HOGENOM" id="CLU_589792_0_0_1"/>
<dbReference type="PROSITE" id="PS50011">
    <property type="entry name" value="PROTEIN_KINASE_DOM"/>
    <property type="match status" value="1"/>
</dbReference>
<keyword evidence="14" id="KW-1185">Reference proteome</keyword>
<dbReference type="AlphaFoldDB" id="A0A0D3J7J0"/>
<dbReference type="EC" id="2.7.11.1" evidence="1"/>
<dbReference type="Pfam" id="PF14593">
    <property type="entry name" value="PH_3"/>
    <property type="match status" value="1"/>
</dbReference>
<evidence type="ECO:0000256" key="8">
    <source>
        <dbReference type="ARBA" id="ARBA00048679"/>
    </source>
</evidence>
<evidence type="ECO:0000256" key="7">
    <source>
        <dbReference type="ARBA" id="ARBA00047899"/>
    </source>
</evidence>
<dbReference type="KEGG" id="ehx:EMIHUDRAFT_464011"/>
<dbReference type="PANTHER" id="PTHR24356:SF163">
    <property type="entry name" value="3-PHOSPHOINOSITIDE-DEPENDENT PROTEIN KINASE 1-RELATED"/>
    <property type="match status" value="1"/>
</dbReference>
<feature type="region of interest" description="Disordered" evidence="11">
    <location>
        <begin position="338"/>
        <end position="375"/>
    </location>
</feature>
<comment type="catalytic activity">
    <reaction evidence="7">
        <text>L-threonyl-[protein] + ATP = O-phospho-L-threonyl-[protein] + ADP + H(+)</text>
        <dbReference type="Rhea" id="RHEA:46608"/>
        <dbReference type="Rhea" id="RHEA-COMP:11060"/>
        <dbReference type="Rhea" id="RHEA-COMP:11605"/>
        <dbReference type="ChEBI" id="CHEBI:15378"/>
        <dbReference type="ChEBI" id="CHEBI:30013"/>
        <dbReference type="ChEBI" id="CHEBI:30616"/>
        <dbReference type="ChEBI" id="CHEBI:61977"/>
        <dbReference type="ChEBI" id="CHEBI:456216"/>
        <dbReference type="EC" id="2.7.11.1"/>
    </reaction>
</comment>
<dbReference type="InterPro" id="IPR033931">
    <property type="entry name" value="PDK1-typ_PH"/>
</dbReference>
<evidence type="ECO:0000256" key="6">
    <source>
        <dbReference type="ARBA" id="ARBA00022840"/>
    </source>
</evidence>
<protein>
    <recommendedName>
        <fullName evidence="1">non-specific serine/threonine protein kinase</fullName>
        <ecNumber evidence="1">2.7.11.1</ecNumber>
    </recommendedName>
</protein>
<dbReference type="PROSITE" id="PS00107">
    <property type="entry name" value="PROTEIN_KINASE_ATP"/>
    <property type="match status" value="1"/>
</dbReference>
<dbReference type="SMART" id="SM00220">
    <property type="entry name" value="S_TKc"/>
    <property type="match status" value="1"/>
</dbReference>
<dbReference type="GO" id="GO:0005524">
    <property type="term" value="F:ATP binding"/>
    <property type="evidence" value="ECO:0007669"/>
    <property type="project" value="UniProtKB-UniRule"/>
</dbReference>
<dbReference type="GO" id="GO:0035556">
    <property type="term" value="P:intracellular signal transduction"/>
    <property type="evidence" value="ECO:0007669"/>
    <property type="project" value="TreeGrafter"/>
</dbReference>
<dbReference type="InterPro" id="IPR017441">
    <property type="entry name" value="Protein_kinase_ATP_BS"/>
</dbReference>
<organism evidence="13 14">
    <name type="scientific">Emiliania huxleyi (strain CCMP1516)</name>
    <dbReference type="NCBI Taxonomy" id="280463"/>
    <lineage>
        <taxon>Eukaryota</taxon>
        <taxon>Haptista</taxon>
        <taxon>Haptophyta</taxon>
        <taxon>Prymnesiophyceae</taxon>
        <taxon>Isochrysidales</taxon>
        <taxon>Noelaerhabdaceae</taxon>
        <taxon>Emiliania</taxon>
    </lineage>
</organism>
<dbReference type="PANTHER" id="PTHR24356">
    <property type="entry name" value="SERINE/THREONINE-PROTEIN KINASE"/>
    <property type="match status" value="1"/>
</dbReference>
<keyword evidence="2 10" id="KW-0723">Serine/threonine-protein kinase</keyword>
<evidence type="ECO:0000313" key="13">
    <source>
        <dbReference type="EnsemblProtists" id="EOD19475"/>
    </source>
</evidence>
<dbReference type="PaxDb" id="2903-EOD19475"/>
<evidence type="ECO:0000256" key="5">
    <source>
        <dbReference type="ARBA" id="ARBA00022777"/>
    </source>
</evidence>
<evidence type="ECO:0000256" key="9">
    <source>
        <dbReference type="PROSITE-ProRule" id="PRU10141"/>
    </source>
</evidence>
<feature type="binding site" evidence="9">
    <location>
        <position position="83"/>
    </location>
    <ligand>
        <name>ATP</name>
        <dbReference type="ChEBI" id="CHEBI:30616"/>
    </ligand>
</feature>
<comment type="similarity">
    <text evidence="10">Belongs to the protein kinase superfamily.</text>
</comment>
<keyword evidence="4 9" id="KW-0547">Nucleotide-binding</keyword>
<evidence type="ECO:0000256" key="11">
    <source>
        <dbReference type="SAM" id="MobiDB-lite"/>
    </source>
</evidence>
<dbReference type="InterPro" id="IPR011009">
    <property type="entry name" value="Kinase-like_dom_sf"/>
</dbReference>
<evidence type="ECO:0000256" key="1">
    <source>
        <dbReference type="ARBA" id="ARBA00012513"/>
    </source>
</evidence>
<sequence length="464" mass="49054">MSFSEAFAALSASLTAGAQRLSGASSSSADAPAAAAAAAAAAGAEARKLSLSDFDVCEQLGEGAFGTVCRCLRRSSGVAYALKAVSIAHATRNGGLAQVIAERDALVALEDPGHPNVIRLHATFRDDDSLYLVLELATGGELFSHIRRLGACSLPCARWLTAELVNALEYLHGHGVVHRDLKPENLLLDEVGHLKLVDFGSCCRERLPTAAAAGDGVDGEAASGDAGRPADTRRFVGTAEYVSPEVLGDGDATAASDLWALGAIAYQMLAGALCAVMNPQLASRALAREERPQLLSSQADTPWGAAISEGEIIVLGTPVLKRRFLSVKSRQLLLVDAPLSTPPPPPPPAYTNFRNPEGSFARSRASESHAKPPLPPATPLVGGRLVYVDPEKLEVKGEIPFSSEFDAELGPRGAFYVRPAGERGRTYYFEDPAGDEAPIIVLAETWVRTLLRFKARLVDEARAR</sequence>
<dbReference type="EnsemblProtists" id="EOD19475">
    <property type="protein sequence ID" value="EOD19475"/>
    <property type="gene ID" value="EMIHUDRAFT_464011"/>
</dbReference>
<dbReference type="InterPro" id="IPR011993">
    <property type="entry name" value="PH-like_dom_sf"/>
</dbReference>
<keyword evidence="3" id="KW-0808">Transferase</keyword>
<reference evidence="14" key="1">
    <citation type="journal article" date="2013" name="Nature">
        <title>Pan genome of the phytoplankton Emiliania underpins its global distribution.</title>
        <authorList>
            <person name="Read B.A."/>
            <person name="Kegel J."/>
            <person name="Klute M.J."/>
            <person name="Kuo A."/>
            <person name="Lefebvre S.C."/>
            <person name="Maumus F."/>
            <person name="Mayer C."/>
            <person name="Miller J."/>
            <person name="Monier A."/>
            <person name="Salamov A."/>
            <person name="Young J."/>
            <person name="Aguilar M."/>
            <person name="Claverie J.M."/>
            <person name="Frickenhaus S."/>
            <person name="Gonzalez K."/>
            <person name="Herman E.K."/>
            <person name="Lin Y.C."/>
            <person name="Napier J."/>
            <person name="Ogata H."/>
            <person name="Sarno A.F."/>
            <person name="Shmutz J."/>
            <person name="Schroeder D."/>
            <person name="de Vargas C."/>
            <person name="Verret F."/>
            <person name="von Dassow P."/>
            <person name="Valentin K."/>
            <person name="Van de Peer Y."/>
            <person name="Wheeler G."/>
            <person name="Dacks J.B."/>
            <person name="Delwiche C.F."/>
            <person name="Dyhrman S.T."/>
            <person name="Glockner G."/>
            <person name="John U."/>
            <person name="Richards T."/>
            <person name="Worden A.Z."/>
            <person name="Zhang X."/>
            <person name="Grigoriev I.V."/>
            <person name="Allen A.E."/>
            <person name="Bidle K."/>
            <person name="Borodovsky M."/>
            <person name="Bowler C."/>
            <person name="Brownlee C."/>
            <person name="Cock J.M."/>
            <person name="Elias M."/>
            <person name="Gladyshev V.N."/>
            <person name="Groth M."/>
            <person name="Guda C."/>
            <person name="Hadaegh A."/>
            <person name="Iglesias-Rodriguez M.D."/>
            <person name="Jenkins J."/>
            <person name="Jones B.M."/>
            <person name="Lawson T."/>
            <person name="Leese F."/>
            <person name="Lindquist E."/>
            <person name="Lobanov A."/>
            <person name="Lomsadze A."/>
            <person name="Malik S.B."/>
            <person name="Marsh M.E."/>
            <person name="Mackinder L."/>
            <person name="Mock T."/>
            <person name="Mueller-Roeber B."/>
            <person name="Pagarete A."/>
            <person name="Parker M."/>
            <person name="Probert I."/>
            <person name="Quesneville H."/>
            <person name="Raines C."/>
            <person name="Rensing S.A."/>
            <person name="Riano-Pachon D.M."/>
            <person name="Richier S."/>
            <person name="Rokitta S."/>
            <person name="Shiraiwa Y."/>
            <person name="Soanes D.M."/>
            <person name="van der Giezen M."/>
            <person name="Wahlund T.M."/>
            <person name="Williams B."/>
            <person name="Wilson W."/>
            <person name="Wolfe G."/>
            <person name="Wurch L.L."/>
        </authorList>
    </citation>
    <scope>NUCLEOTIDE SEQUENCE</scope>
</reference>
<dbReference type="Gene3D" id="2.30.29.30">
    <property type="entry name" value="Pleckstrin-homology domain (PH domain)/Phosphotyrosine-binding domain (PTB)"/>
    <property type="match status" value="1"/>
</dbReference>
<comment type="catalytic activity">
    <reaction evidence="8">
        <text>L-seryl-[protein] + ATP = O-phospho-L-seryl-[protein] + ADP + H(+)</text>
        <dbReference type="Rhea" id="RHEA:17989"/>
        <dbReference type="Rhea" id="RHEA-COMP:9863"/>
        <dbReference type="Rhea" id="RHEA-COMP:11604"/>
        <dbReference type="ChEBI" id="CHEBI:15378"/>
        <dbReference type="ChEBI" id="CHEBI:29999"/>
        <dbReference type="ChEBI" id="CHEBI:30616"/>
        <dbReference type="ChEBI" id="CHEBI:83421"/>
        <dbReference type="ChEBI" id="CHEBI:456216"/>
        <dbReference type="EC" id="2.7.11.1"/>
    </reaction>
</comment>
<dbReference type="SUPFAM" id="SSF56112">
    <property type="entry name" value="Protein kinase-like (PK-like)"/>
    <property type="match status" value="1"/>
</dbReference>